<protein>
    <recommendedName>
        <fullName evidence="2">C4-type zinc ribbon domain-containing protein</fullName>
    </recommendedName>
</protein>
<dbReference type="STRING" id="338963.Pcar_2676"/>
<organism evidence="3 4">
    <name type="scientific">Syntrophotalea carbinolica (strain DSM 2380 / NBRC 103641 / GraBd1)</name>
    <name type="common">Pelobacter carbinolicus</name>
    <dbReference type="NCBI Taxonomy" id="338963"/>
    <lineage>
        <taxon>Bacteria</taxon>
        <taxon>Pseudomonadati</taxon>
        <taxon>Thermodesulfobacteriota</taxon>
        <taxon>Desulfuromonadia</taxon>
        <taxon>Desulfuromonadales</taxon>
        <taxon>Syntrophotaleaceae</taxon>
        <taxon>Syntrophotalea</taxon>
    </lineage>
</organism>
<keyword evidence="1" id="KW-0175">Coiled coil</keyword>
<dbReference type="eggNOG" id="COG1579">
    <property type="taxonomic scope" value="Bacteria"/>
</dbReference>
<dbReference type="KEGG" id="pca:Pcar_2676"/>
<dbReference type="EMBL" id="CP000142">
    <property type="protein sequence ID" value="ABA89912.1"/>
    <property type="molecule type" value="Genomic_DNA"/>
</dbReference>
<accession>Q3A145</accession>
<dbReference type="Pfam" id="PF02591">
    <property type="entry name" value="Zn_ribbon_9"/>
    <property type="match status" value="1"/>
</dbReference>
<dbReference type="HOGENOM" id="CLU_073076_2_2_7"/>
<keyword evidence="4" id="KW-1185">Reference proteome</keyword>
<proteinExistence type="predicted"/>
<reference evidence="4" key="1">
    <citation type="submission" date="2005-10" db="EMBL/GenBank/DDBJ databases">
        <title>Complete sequence of Pelobacter carbinolicus DSM 2380.</title>
        <authorList>
            <person name="Copeland A."/>
            <person name="Lucas S."/>
            <person name="Lapidus A."/>
            <person name="Barry K."/>
            <person name="Detter J.C."/>
            <person name="Glavina T."/>
            <person name="Hammon N."/>
            <person name="Israni S."/>
            <person name="Pitluck S."/>
            <person name="Chertkov O."/>
            <person name="Schmutz J."/>
            <person name="Larimer F."/>
            <person name="Land M."/>
            <person name="Kyrpides N."/>
            <person name="Ivanova N."/>
            <person name="Richardson P."/>
        </authorList>
    </citation>
    <scope>NUCLEOTIDE SEQUENCE [LARGE SCALE GENOMIC DNA]</scope>
    <source>
        <strain evidence="4">DSM 2380 / NBRC 103641 / GraBd1</strain>
    </source>
</reference>
<evidence type="ECO:0000313" key="3">
    <source>
        <dbReference type="EMBL" id="ABA89912.1"/>
    </source>
</evidence>
<dbReference type="AlphaFoldDB" id="Q3A145"/>
<feature type="domain" description="C4-type zinc ribbon" evidence="2">
    <location>
        <begin position="204"/>
        <end position="235"/>
    </location>
</feature>
<dbReference type="Gene3D" id="1.10.287.1490">
    <property type="match status" value="1"/>
</dbReference>
<dbReference type="InterPro" id="IPR003743">
    <property type="entry name" value="Zf-RING_7"/>
</dbReference>
<feature type="coiled-coil region" evidence="1">
    <location>
        <begin position="16"/>
        <end position="157"/>
    </location>
</feature>
<sequence>MGGNNVHEQIERLRALQELDHELNSIRQERRKLEMEQAELSGEMVRIQDMVNGLDEEIGTLQSQQAELQQGLAQEEANIKRSEERLPEIKTQKEYLAVLKEVDSAKKVNKDLQAKFDEKQAQIAELNAEKDEKLKQIEELKERTEVRTSEIAEALQEFDETLEAKTGQRGTHIDPLPKQLQKRYALLMERRDGIAVVEARDGNCTGCHMHLPPQLFNSLFLNPQIQSCPHCNRLLFVTRTEA</sequence>
<evidence type="ECO:0000259" key="2">
    <source>
        <dbReference type="Pfam" id="PF02591"/>
    </source>
</evidence>
<evidence type="ECO:0000313" key="4">
    <source>
        <dbReference type="Proteomes" id="UP000002534"/>
    </source>
</evidence>
<dbReference type="Proteomes" id="UP000002534">
    <property type="component" value="Chromosome"/>
</dbReference>
<name>Q3A145_SYNC1</name>
<evidence type="ECO:0000256" key="1">
    <source>
        <dbReference type="SAM" id="Coils"/>
    </source>
</evidence>
<gene>
    <name evidence="3" type="ordered locus">Pcar_2676</name>
</gene>
<reference evidence="3 4" key="2">
    <citation type="journal article" date="2012" name="BMC Genomics">
        <title>The genome of Pelobacter carbinolicus reveals surprising metabolic capabilities and physiological features.</title>
        <authorList>
            <person name="Aklujkar M."/>
            <person name="Haveman S.A."/>
            <person name="Didonato R.Jr."/>
            <person name="Chertkov O."/>
            <person name="Han C.S."/>
            <person name="Land M.L."/>
            <person name="Brown P."/>
            <person name="Lovley D.R."/>
        </authorList>
    </citation>
    <scope>NUCLEOTIDE SEQUENCE [LARGE SCALE GENOMIC DNA]</scope>
    <source>
        <strain evidence="4">DSM 2380 / NBRC 103641 / GraBd1</strain>
    </source>
</reference>